<comment type="caution">
    <text evidence="2">The sequence shown here is derived from an EMBL/GenBank/DDBJ whole genome shotgun (WGS) entry which is preliminary data.</text>
</comment>
<sequence>MEKLSSAKGKEVSEKNKRNRGKNAGLETPGTKSAASSTREAQLREQLQTEKQHADLLQQELNTLKKKVEETEESMAKTQEDVLRTQKQMKKFKKRQEASDLML</sequence>
<reference evidence="2" key="1">
    <citation type="journal article" date="2021" name="bioRxiv">
        <title>Whole Genome Assembly and Annotation of Northern Wild Rice, Zizania palustris L., Supports a Whole Genome Duplication in the Zizania Genus.</title>
        <authorList>
            <person name="Haas M."/>
            <person name="Kono T."/>
            <person name="Macchietto M."/>
            <person name="Millas R."/>
            <person name="McGilp L."/>
            <person name="Shao M."/>
            <person name="Duquette J."/>
            <person name="Hirsch C.N."/>
            <person name="Kimball J."/>
        </authorList>
    </citation>
    <scope>NUCLEOTIDE SEQUENCE</scope>
    <source>
        <tissue evidence="2">Fresh leaf tissue</tissue>
    </source>
</reference>
<feature type="compositionally biased region" description="Basic and acidic residues" evidence="1">
    <location>
        <begin position="41"/>
        <end position="54"/>
    </location>
</feature>
<feature type="compositionally biased region" description="Basic and acidic residues" evidence="1">
    <location>
        <begin position="1"/>
        <end position="16"/>
    </location>
</feature>
<feature type="region of interest" description="Disordered" evidence="1">
    <location>
        <begin position="1"/>
        <end position="54"/>
    </location>
</feature>
<dbReference type="OrthoDB" id="695057at2759"/>
<proteinExistence type="predicted"/>
<organism evidence="2 3">
    <name type="scientific">Zizania palustris</name>
    <name type="common">Northern wild rice</name>
    <dbReference type="NCBI Taxonomy" id="103762"/>
    <lineage>
        <taxon>Eukaryota</taxon>
        <taxon>Viridiplantae</taxon>
        <taxon>Streptophyta</taxon>
        <taxon>Embryophyta</taxon>
        <taxon>Tracheophyta</taxon>
        <taxon>Spermatophyta</taxon>
        <taxon>Magnoliopsida</taxon>
        <taxon>Liliopsida</taxon>
        <taxon>Poales</taxon>
        <taxon>Poaceae</taxon>
        <taxon>BOP clade</taxon>
        <taxon>Oryzoideae</taxon>
        <taxon>Oryzeae</taxon>
        <taxon>Zizaniinae</taxon>
        <taxon>Zizania</taxon>
    </lineage>
</organism>
<dbReference type="EMBL" id="JAAALK010000285">
    <property type="protein sequence ID" value="KAG8065001.1"/>
    <property type="molecule type" value="Genomic_DNA"/>
</dbReference>
<name>A0A8J5T050_ZIZPA</name>
<accession>A0A8J5T050</accession>
<protein>
    <submittedName>
        <fullName evidence="2">Uncharacterized protein</fullName>
    </submittedName>
</protein>
<keyword evidence="3" id="KW-1185">Reference proteome</keyword>
<evidence type="ECO:0000313" key="2">
    <source>
        <dbReference type="EMBL" id="KAG8065001.1"/>
    </source>
</evidence>
<feature type="compositionally biased region" description="Polar residues" evidence="1">
    <location>
        <begin position="30"/>
        <end position="40"/>
    </location>
</feature>
<dbReference type="AlphaFoldDB" id="A0A8J5T050"/>
<dbReference type="Proteomes" id="UP000729402">
    <property type="component" value="Unassembled WGS sequence"/>
</dbReference>
<evidence type="ECO:0000256" key="1">
    <source>
        <dbReference type="SAM" id="MobiDB-lite"/>
    </source>
</evidence>
<evidence type="ECO:0000313" key="3">
    <source>
        <dbReference type="Proteomes" id="UP000729402"/>
    </source>
</evidence>
<reference evidence="2" key="2">
    <citation type="submission" date="2021-02" db="EMBL/GenBank/DDBJ databases">
        <authorList>
            <person name="Kimball J.A."/>
            <person name="Haas M.W."/>
            <person name="Macchietto M."/>
            <person name="Kono T."/>
            <person name="Duquette J."/>
            <person name="Shao M."/>
        </authorList>
    </citation>
    <scope>NUCLEOTIDE SEQUENCE</scope>
    <source>
        <tissue evidence="2">Fresh leaf tissue</tissue>
    </source>
</reference>
<gene>
    <name evidence="2" type="ORF">GUJ93_ZPchr0004g38660</name>
</gene>